<protein>
    <submittedName>
        <fullName evidence="1">Uncharacterized protein</fullName>
    </submittedName>
</protein>
<dbReference type="EMBL" id="APLF01000031">
    <property type="protein sequence ID" value="EMY79877.1"/>
    <property type="molecule type" value="Genomic_DNA"/>
</dbReference>
<dbReference type="STRING" id="1189619.pgond44_14698"/>
<accession>N1WRL4</accession>
<comment type="caution">
    <text evidence="1">The sequence shown here is derived from an EMBL/GenBank/DDBJ whole genome shotgun (WGS) entry which is preliminary data.</text>
</comment>
<dbReference type="Proteomes" id="UP000012317">
    <property type="component" value="Unassembled WGS sequence"/>
</dbReference>
<proteinExistence type="predicted"/>
<reference evidence="1 2" key="1">
    <citation type="journal article" date="2014" name="Genome Biol. Evol.">
        <title>Extensive gene acquisition in the extremely psychrophilic bacterial species Psychroflexus torquis and the link to sea-ice ecosystem specialism.</title>
        <authorList>
            <person name="Feng S."/>
            <person name="Powell S.M."/>
            <person name="Wilson R."/>
            <person name="Bowman J.P."/>
        </authorList>
    </citation>
    <scope>NUCLEOTIDE SEQUENCE [LARGE SCALE GENOMIC DNA]</scope>
    <source>
        <strain evidence="1 2">ACAM 44</strain>
    </source>
</reference>
<organism evidence="1 2">
    <name type="scientific">Psychroflexus gondwanensis ACAM 44</name>
    <dbReference type="NCBI Taxonomy" id="1189619"/>
    <lineage>
        <taxon>Bacteria</taxon>
        <taxon>Pseudomonadati</taxon>
        <taxon>Bacteroidota</taxon>
        <taxon>Flavobacteriia</taxon>
        <taxon>Flavobacteriales</taxon>
        <taxon>Flavobacteriaceae</taxon>
        <taxon>Psychroflexus</taxon>
    </lineage>
</organism>
<dbReference type="RefSeq" id="WP_003445454.1">
    <property type="nucleotide sequence ID" value="NZ_APLF01000031.1"/>
</dbReference>
<keyword evidence="2" id="KW-1185">Reference proteome</keyword>
<evidence type="ECO:0000313" key="2">
    <source>
        <dbReference type="Proteomes" id="UP000012317"/>
    </source>
</evidence>
<name>N1WRL4_9FLAO</name>
<evidence type="ECO:0000313" key="1">
    <source>
        <dbReference type="EMBL" id="EMY79877.1"/>
    </source>
</evidence>
<dbReference type="AlphaFoldDB" id="N1WRL4"/>
<sequence>MAILGRPEGVFDLNDSDKYVGSYLTKSDVKEILNILDSDLAEVDFTSVDGNEVIDERKIQKLWYDNKIPNAIKPEKSSLDELLLIAIMRRTYPDIEIERQIRVKRFSMDLKLTLNGRNPVFIEFDGPSHFAISRYGPPKHEPFRKKKIVEDTTGYEVINWAYWIQRCESNVRAIFDKTKKGYGVLWSTNIHFGMFVFENSADIIDTITKRFNAVDDNGIGYFYGGQTRERNNPEHPIIESIKKEKENVGLIIPKGYKDRNYWLPDKLKE</sequence>
<gene>
    <name evidence="1" type="ORF">pgond44_14698</name>
</gene>